<organism evidence="1 2">
    <name type="scientific">Candidatus Shapirobacteria bacterium CG10_big_fil_rev_8_21_14_0_10_40_9</name>
    <dbReference type="NCBI Taxonomy" id="1974888"/>
    <lineage>
        <taxon>Bacteria</taxon>
        <taxon>Candidatus Shapironibacteriota</taxon>
    </lineage>
</organism>
<evidence type="ECO:0000313" key="1">
    <source>
        <dbReference type="EMBL" id="PJE67565.1"/>
    </source>
</evidence>
<sequence length="86" mass="9832">YTAWQLWDEVYMEITWADGTHSTGSYPLRAWVTPPDDNPYLEPVLPQGYDTGPWVIKFNVPITAGDEIQDKNITFDLIFDGIQVTP</sequence>
<comment type="caution">
    <text evidence="1">The sequence shown here is derived from an EMBL/GenBank/DDBJ whole genome shotgun (WGS) entry which is preliminary data.</text>
</comment>
<dbReference type="EMBL" id="PFEK01000032">
    <property type="protein sequence ID" value="PJE67565.1"/>
    <property type="molecule type" value="Genomic_DNA"/>
</dbReference>
<evidence type="ECO:0000313" key="2">
    <source>
        <dbReference type="Proteomes" id="UP000231474"/>
    </source>
</evidence>
<gene>
    <name evidence="1" type="ORF">COU95_01725</name>
</gene>
<proteinExistence type="predicted"/>
<feature type="non-terminal residue" evidence="1">
    <location>
        <position position="1"/>
    </location>
</feature>
<dbReference type="AlphaFoldDB" id="A0A2M8L3R2"/>
<dbReference type="Proteomes" id="UP000231474">
    <property type="component" value="Unassembled WGS sequence"/>
</dbReference>
<reference evidence="2" key="1">
    <citation type="submission" date="2017-09" db="EMBL/GenBank/DDBJ databases">
        <title>Depth-based differentiation of microbial function through sediment-hosted aquifers and enrichment of novel symbionts in the deep terrestrial subsurface.</title>
        <authorList>
            <person name="Probst A.J."/>
            <person name="Ladd B."/>
            <person name="Jarett J.K."/>
            <person name="Geller-Mcgrath D.E."/>
            <person name="Sieber C.M.K."/>
            <person name="Emerson J.B."/>
            <person name="Anantharaman K."/>
            <person name="Thomas B.C."/>
            <person name="Malmstrom R."/>
            <person name="Stieglmeier M."/>
            <person name="Klingl A."/>
            <person name="Woyke T."/>
            <person name="Ryan C.M."/>
            <person name="Banfield J.F."/>
        </authorList>
    </citation>
    <scope>NUCLEOTIDE SEQUENCE [LARGE SCALE GENOMIC DNA]</scope>
</reference>
<name>A0A2M8L3R2_9BACT</name>
<protein>
    <submittedName>
        <fullName evidence="1">Uncharacterized protein</fullName>
    </submittedName>
</protein>
<accession>A0A2M8L3R2</accession>